<reference evidence="2" key="1">
    <citation type="journal article" date="2008" name="Proc. Natl. Acad. Sci. U.S.A.">
        <title>Rapid virulence annotation (RVA): identification of virulence factors using a bacterial genome library and multiple invertebrate hosts.</title>
        <authorList>
            <person name="Waterfield N.R."/>
            <person name="Sanchez-Contreras M."/>
            <person name="Eleftherianos I."/>
            <person name="Dowling A."/>
            <person name="Wilkinson P."/>
            <person name="Parkhill J."/>
            <person name="Thomson N."/>
            <person name="Reynolds S.E."/>
            <person name="Bode H.B."/>
            <person name="Dorus S."/>
            <person name="Ffrench-Constant R.H."/>
        </authorList>
    </citation>
    <scope>NUCLEOTIDE SEQUENCE</scope>
    <source>
        <strain evidence="2">ATCC 43949</strain>
    </source>
</reference>
<dbReference type="STRING" id="291112.PAU_00784"/>
<sequence length="43" mass="5236">MWLDNEYKISKSIIKKLKECKTKHPSPYHPDQFFNMWGRYSCG</sequence>
<gene>
    <name evidence="1" type="ordered locus">PAU_00784</name>
    <name evidence="2" type="ORF">PA-RVA13-1231</name>
</gene>
<reference evidence="2" key="3">
    <citation type="submission" date="2008-09" db="EMBL/GenBank/DDBJ databases">
        <authorList>
            <person name="Thomson N.R."/>
        </authorList>
    </citation>
    <scope>NUCLEOTIDE SEQUENCE</scope>
    <source>
        <strain evidence="2">ATCC 43949</strain>
    </source>
</reference>
<evidence type="ECO:0000313" key="3">
    <source>
        <dbReference type="Proteomes" id="UP000002747"/>
    </source>
</evidence>
<dbReference type="EMBL" id="FM162591">
    <property type="protein sequence ID" value="CAQ82876.1"/>
    <property type="molecule type" value="Genomic_DNA"/>
</dbReference>
<reference evidence="1" key="2">
    <citation type="submission" date="2008-05" db="EMBL/GenBank/DDBJ databases">
        <authorList>
            <person name="Crossman L.C."/>
        </authorList>
    </citation>
    <scope>NUCLEOTIDE SEQUENCE</scope>
    <source>
        <strain evidence="1">ATCC43949</strain>
    </source>
</reference>
<evidence type="ECO:0000313" key="1">
    <source>
        <dbReference type="EMBL" id="CAQ82876.1"/>
    </source>
</evidence>
<proteinExistence type="predicted"/>
<name>B6VMI0_PHOAA</name>
<protein>
    <submittedName>
        <fullName evidence="2">Uncharacterized protein</fullName>
    </submittedName>
</protein>
<accession>B6VMI0</accession>
<dbReference type="Proteomes" id="UP000002747">
    <property type="component" value="Chromosome"/>
</dbReference>
<organism evidence="2">
    <name type="scientific">Photorhabdus asymbiotica subsp. asymbiotica (strain ATCC 43949 / 3105-77)</name>
    <name type="common">Xenorhabdus luminescens (strain 2)</name>
    <dbReference type="NCBI Taxonomy" id="553480"/>
    <lineage>
        <taxon>Bacteria</taxon>
        <taxon>Pseudomonadati</taxon>
        <taxon>Pseudomonadota</taxon>
        <taxon>Gammaproteobacteria</taxon>
        <taxon>Enterobacterales</taxon>
        <taxon>Morganellaceae</taxon>
        <taxon>Photorhabdus</taxon>
    </lineage>
</organism>
<reference evidence="1 3" key="4">
    <citation type="journal article" date="2009" name="BMC Genomics">
        <title>Comparative genomics of the emerging human pathogen Photorhabdus asymbiotica with the insect pathogen Photorhabdus luminescens.</title>
        <authorList>
            <person name="Wilkinson P."/>
            <person name="Waterfield N.R."/>
            <person name="Crossman L."/>
            <person name="Corton C."/>
            <person name="Sanchez-Contreras M."/>
            <person name="Vlisidou I."/>
            <person name="Barron A."/>
            <person name="Bignell A."/>
            <person name="Clark L."/>
            <person name="Ormond D."/>
            <person name="Mayho M."/>
            <person name="Bason N."/>
            <person name="Smith F."/>
            <person name="Simmonds M."/>
            <person name="Churcher C."/>
            <person name="Harris D."/>
            <person name="Thompson N.R."/>
            <person name="Quail M."/>
            <person name="Parkhill J."/>
            <person name="ffrench-Constant R.H."/>
        </authorList>
    </citation>
    <scope>NUCLEOTIDE SEQUENCE [LARGE SCALE GENOMIC DNA]</scope>
    <source>
        <strain evidence="3">ATCC 43949 / 3105-77</strain>
        <strain evidence="1">ATCC43949</strain>
    </source>
</reference>
<dbReference type="EMBL" id="FM211055">
    <property type="protein sequence ID" value="CAR67360.1"/>
    <property type="molecule type" value="Genomic_DNA"/>
</dbReference>
<accession>C7BM57</accession>
<evidence type="ECO:0000313" key="2">
    <source>
        <dbReference type="EMBL" id="CAR67360.1"/>
    </source>
</evidence>
<dbReference type="KEGG" id="pay:PAU_00784"/>
<dbReference type="AlphaFoldDB" id="B6VMI0"/>